<gene>
    <name evidence="2" type="ORF">JXQ802_LOCUS33557</name>
    <name evidence="1" type="ORF">PYM288_LOCUS21940</name>
</gene>
<comment type="caution">
    <text evidence="1">The sequence shown here is derived from an EMBL/GenBank/DDBJ whole genome shotgun (WGS) entry which is preliminary data.</text>
</comment>
<dbReference type="EMBL" id="CAJNOH010000903">
    <property type="protein sequence ID" value="CAF1145561.1"/>
    <property type="molecule type" value="Genomic_DNA"/>
</dbReference>
<evidence type="ECO:0000313" key="3">
    <source>
        <dbReference type="Proteomes" id="UP000663854"/>
    </source>
</evidence>
<dbReference type="Proteomes" id="UP000663854">
    <property type="component" value="Unassembled WGS sequence"/>
</dbReference>
<reference evidence="1" key="1">
    <citation type="submission" date="2021-02" db="EMBL/GenBank/DDBJ databases">
        <authorList>
            <person name="Nowell W R."/>
        </authorList>
    </citation>
    <scope>NUCLEOTIDE SEQUENCE</scope>
</reference>
<evidence type="ECO:0000313" key="2">
    <source>
        <dbReference type="EMBL" id="CAF1378862.1"/>
    </source>
</evidence>
<dbReference type="AlphaFoldDB" id="A0A814SAQ8"/>
<protein>
    <submittedName>
        <fullName evidence="1">Uncharacterized protein</fullName>
    </submittedName>
</protein>
<dbReference type="Proteomes" id="UP000663870">
    <property type="component" value="Unassembled WGS sequence"/>
</dbReference>
<organism evidence="1 3">
    <name type="scientific">Rotaria sordida</name>
    <dbReference type="NCBI Taxonomy" id="392033"/>
    <lineage>
        <taxon>Eukaryota</taxon>
        <taxon>Metazoa</taxon>
        <taxon>Spiralia</taxon>
        <taxon>Gnathifera</taxon>
        <taxon>Rotifera</taxon>
        <taxon>Eurotatoria</taxon>
        <taxon>Bdelloidea</taxon>
        <taxon>Philodinida</taxon>
        <taxon>Philodinidae</taxon>
        <taxon>Rotaria</taxon>
    </lineage>
</organism>
<evidence type="ECO:0000313" key="1">
    <source>
        <dbReference type="EMBL" id="CAF1145561.1"/>
    </source>
</evidence>
<name>A0A814SAQ8_9BILA</name>
<proteinExistence type="predicted"/>
<evidence type="ECO:0000313" key="4">
    <source>
        <dbReference type="Proteomes" id="UP000663870"/>
    </source>
</evidence>
<dbReference type="EMBL" id="CAJNOL010001541">
    <property type="protein sequence ID" value="CAF1378862.1"/>
    <property type="molecule type" value="Genomic_DNA"/>
</dbReference>
<keyword evidence="4" id="KW-1185">Reference proteome</keyword>
<sequence length="176" mass="21092">MPSVCLYKDFKHLTYGRITLKDFERQSSILLGERINLLVPFYSSSNNSLNTNSNELIIELRREIETCRITIDELPTKILTCEKSQRLANVVELEYEDLLKFLYEQLHQYKINEINQLKQIRTNDQLIQKLFNYLSIYVNKPNDEHIFAQLKFEHEQQQKLNQNSNDISINKYRQQF</sequence>
<accession>A0A814SAQ8</accession>